<proteinExistence type="predicted"/>
<evidence type="ECO:0000313" key="1">
    <source>
        <dbReference type="EMBL" id="TDQ04558.1"/>
    </source>
</evidence>
<gene>
    <name evidence="1" type="ORF">EV186_101510</name>
</gene>
<organism evidence="1 2">
    <name type="scientific">Labedaea rhizosphaerae</name>
    <dbReference type="NCBI Taxonomy" id="598644"/>
    <lineage>
        <taxon>Bacteria</taxon>
        <taxon>Bacillati</taxon>
        <taxon>Actinomycetota</taxon>
        <taxon>Actinomycetes</taxon>
        <taxon>Pseudonocardiales</taxon>
        <taxon>Pseudonocardiaceae</taxon>
        <taxon>Labedaea</taxon>
    </lineage>
</organism>
<keyword evidence="2" id="KW-1185">Reference proteome</keyword>
<evidence type="ECO:0000313" key="2">
    <source>
        <dbReference type="Proteomes" id="UP000295444"/>
    </source>
</evidence>
<sequence length="60" mass="6699">MAKDLSHRIDPTWPAKSPDDHVVNELRADVAGSMSPFGDLEFPLPVEQLGYEHPVTEINK</sequence>
<dbReference type="EMBL" id="SNXZ01000001">
    <property type="protein sequence ID" value="TDQ04558.1"/>
    <property type="molecule type" value="Genomic_DNA"/>
</dbReference>
<dbReference type="AlphaFoldDB" id="A0A4R6SKB6"/>
<dbReference type="OrthoDB" id="5191634at2"/>
<accession>A0A4R6SKB6</accession>
<dbReference type="Proteomes" id="UP000295444">
    <property type="component" value="Unassembled WGS sequence"/>
</dbReference>
<dbReference type="RefSeq" id="WP_133847439.1">
    <property type="nucleotide sequence ID" value="NZ_SNXZ01000001.1"/>
</dbReference>
<protein>
    <submittedName>
        <fullName evidence="1">Uncharacterized protein</fullName>
    </submittedName>
</protein>
<comment type="caution">
    <text evidence="1">The sequence shown here is derived from an EMBL/GenBank/DDBJ whole genome shotgun (WGS) entry which is preliminary data.</text>
</comment>
<name>A0A4R6SKB6_LABRH</name>
<reference evidence="1 2" key="1">
    <citation type="submission" date="2019-03" db="EMBL/GenBank/DDBJ databases">
        <title>Genomic Encyclopedia of Type Strains, Phase IV (KMG-IV): sequencing the most valuable type-strain genomes for metagenomic binning, comparative biology and taxonomic classification.</title>
        <authorList>
            <person name="Goeker M."/>
        </authorList>
    </citation>
    <scope>NUCLEOTIDE SEQUENCE [LARGE SCALE GENOMIC DNA]</scope>
    <source>
        <strain evidence="1 2">DSM 45361</strain>
    </source>
</reference>